<dbReference type="AlphaFoldDB" id="A0A5B8RIE1"/>
<proteinExistence type="predicted"/>
<feature type="domain" description="Fe/B12 periplasmic-binding" evidence="1">
    <location>
        <begin position="1"/>
        <end position="106"/>
    </location>
</feature>
<dbReference type="InterPro" id="IPR002491">
    <property type="entry name" value="ABC_transptr_periplasmic_BD"/>
</dbReference>
<dbReference type="InterPro" id="IPR051030">
    <property type="entry name" value="Vitamin_B12-ABC_binding"/>
</dbReference>
<accession>A0A5B8RIE1</accession>
<dbReference type="PANTHER" id="PTHR42860:SF1">
    <property type="entry name" value="VITAMIN B12-BINDING PROTEIN"/>
    <property type="match status" value="1"/>
</dbReference>
<evidence type="ECO:0000313" key="2">
    <source>
        <dbReference type="EMBL" id="QEA07314.1"/>
    </source>
</evidence>
<evidence type="ECO:0000259" key="1">
    <source>
        <dbReference type="PROSITE" id="PS50983"/>
    </source>
</evidence>
<name>A0A5B8RIE1_9ZZZZ</name>
<dbReference type="EMBL" id="MN079228">
    <property type="protein sequence ID" value="QEA07314.1"/>
    <property type="molecule type" value="Genomic_DNA"/>
</dbReference>
<reference evidence="2" key="1">
    <citation type="submission" date="2019-06" db="EMBL/GenBank/DDBJ databases">
        <authorList>
            <person name="Murdoch R.W."/>
            <person name="Fathepure B."/>
        </authorList>
    </citation>
    <scope>NUCLEOTIDE SEQUENCE</scope>
</reference>
<protein>
    <submittedName>
        <fullName evidence="2">Vitamin B12-binding protein</fullName>
    </submittedName>
</protein>
<sequence>MITVNGEHLISRVIDLCGGRNVFADLDPLVPRVGTEAVIAADPEVIIAAGRGRERPQWLDDWQQWPSITAVARDNLFNVDPDVIHRASPRILTGAARVCQALETARGRRP</sequence>
<dbReference type="Gene3D" id="3.40.50.1980">
    <property type="entry name" value="Nitrogenase molybdenum iron protein domain"/>
    <property type="match status" value="1"/>
</dbReference>
<gene>
    <name evidence="2" type="primary">btuF</name>
    <name evidence="2" type="ORF">KBTEX_03663</name>
</gene>
<dbReference type="SUPFAM" id="SSF53807">
    <property type="entry name" value="Helical backbone' metal receptor"/>
    <property type="match status" value="1"/>
</dbReference>
<organism evidence="2">
    <name type="scientific">uncultured organism</name>
    <dbReference type="NCBI Taxonomy" id="155900"/>
    <lineage>
        <taxon>unclassified sequences</taxon>
        <taxon>environmental samples</taxon>
    </lineage>
</organism>
<dbReference type="PROSITE" id="PS50983">
    <property type="entry name" value="FE_B12_PBP"/>
    <property type="match status" value="1"/>
</dbReference>
<dbReference type="PANTHER" id="PTHR42860">
    <property type="entry name" value="VITAMIN B12-BINDING PROTEIN"/>
    <property type="match status" value="1"/>
</dbReference>